<evidence type="ECO:0000256" key="2">
    <source>
        <dbReference type="ARBA" id="ARBA00004300"/>
    </source>
</evidence>
<dbReference type="InterPro" id="IPR026742">
    <property type="entry name" value="Centrosomal_kizuma"/>
</dbReference>
<dbReference type="PANTHER" id="PTHR16299:SF2">
    <property type="entry name" value="CENTROSOMAL PROTEIN KIZUNA"/>
    <property type="match status" value="1"/>
</dbReference>
<feature type="region of interest" description="Disordered" evidence="11">
    <location>
        <begin position="772"/>
        <end position="812"/>
    </location>
</feature>
<reference evidence="12 13" key="1">
    <citation type="journal article" date="2021" name="BMC Biol.">
        <title>Horizontally acquired antibacterial genes associated with adaptive radiation of ladybird beetles.</title>
        <authorList>
            <person name="Li H.S."/>
            <person name="Tang X.F."/>
            <person name="Huang Y.H."/>
            <person name="Xu Z.Y."/>
            <person name="Chen M.L."/>
            <person name="Du X.Y."/>
            <person name="Qiu B.Y."/>
            <person name="Chen P.T."/>
            <person name="Zhang W."/>
            <person name="Slipinski A."/>
            <person name="Escalona H.E."/>
            <person name="Waterhouse R.M."/>
            <person name="Zwick A."/>
            <person name="Pang H."/>
        </authorList>
    </citation>
    <scope>NUCLEOTIDE SEQUENCE [LARGE SCALE GENOMIC DNA]</scope>
    <source>
        <strain evidence="12">SYSU2018</strain>
    </source>
</reference>
<evidence type="ECO:0000256" key="4">
    <source>
        <dbReference type="ARBA" id="ARBA00013872"/>
    </source>
</evidence>
<feature type="compositionally biased region" description="Basic and acidic residues" evidence="11">
    <location>
        <begin position="863"/>
        <end position="873"/>
    </location>
</feature>
<keyword evidence="6" id="KW-0206">Cytoskeleton</keyword>
<keyword evidence="5" id="KW-0963">Cytoplasm</keyword>
<keyword evidence="13" id="KW-1185">Reference proteome</keyword>
<evidence type="ECO:0000256" key="5">
    <source>
        <dbReference type="ARBA" id="ARBA00022490"/>
    </source>
</evidence>
<feature type="coiled-coil region" evidence="10">
    <location>
        <begin position="14"/>
        <end position="41"/>
    </location>
</feature>
<keyword evidence="10" id="KW-0175">Coiled coil</keyword>
<evidence type="ECO:0000256" key="3">
    <source>
        <dbReference type="ARBA" id="ARBA00010767"/>
    </source>
</evidence>
<accession>A0ABD2P8V1</accession>
<comment type="similarity">
    <text evidence="3">Belongs to the kizuna family.</text>
</comment>
<dbReference type="AlphaFoldDB" id="A0ABD2P8V1"/>
<dbReference type="PANTHER" id="PTHR16299">
    <property type="entry name" value="CENTROSOMAL PROTEIN KIZUNA"/>
    <property type="match status" value="1"/>
</dbReference>
<comment type="caution">
    <text evidence="12">The sequence shown here is derived from an EMBL/GenBank/DDBJ whole genome shotgun (WGS) entry which is preliminary data.</text>
</comment>
<evidence type="ECO:0000313" key="13">
    <source>
        <dbReference type="Proteomes" id="UP001516400"/>
    </source>
</evidence>
<evidence type="ECO:0000256" key="6">
    <source>
        <dbReference type="ARBA" id="ARBA00023212"/>
    </source>
</evidence>
<feature type="compositionally biased region" description="Low complexity" evidence="11">
    <location>
        <begin position="656"/>
        <end position="669"/>
    </location>
</feature>
<gene>
    <name evidence="12" type="ORF">HHI36_001587</name>
</gene>
<dbReference type="Proteomes" id="UP001516400">
    <property type="component" value="Unassembled WGS sequence"/>
</dbReference>
<evidence type="ECO:0000256" key="1">
    <source>
        <dbReference type="ARBA" id="ARBA00004120"/>
    </source>
</evidence>
<feature type="region of interest" description="Disordered" evidence="11">
    <location>
        <begin position="555"/>
        <end position="575"/>
    </location>
</feature>
<feature type="region of interest" description="Disordered" evidence="11">
    <location>
        <begin position="641"/>
        <end position="735"/>
    </location>
</feature>
<evidence type="ECO:0000256" key="10">
    <source>
        <dbReference type="SAM" id="Coils"/>
    </source>
</evidence>
<feature type="compositionally biased region" description="Polar residues" evidence="11">
    <location>
        <begin position="697"/>
        <end position="714"/>
    </location>
</feature>
<sequence>MSYNYKSPEYYHKFLELQEKLRKSEEERLKLEIKFNEMVQRSKEEEQQYYKRLRHQYKHFVEADRYRTERNEQILQALERIEMKISMLSAKTERFKILRHQYQTFLNRVHYNKPQGNQHTDQVGRGSPEKYTSSYLKDELMKRSNSLKLDENLSNKYSRGNNQNASNYEKQYLNSPRHPSTEGNIPLHSFSNDTHALPRNELINSAEYTGYQEDLKRVKEAQNASRYRLNKYTPFEKSGLYTPFNSFSEYDAPSKINFDPHDNNNTNNGDVREFKNTIPSVFDNTDLIQHNGEQGYKNRTPLETFEPFNSPCQNGKTFISKEETNSYASFGNPPESNENIHMIQGIEDSGTIKEQVNIPKFRHSEKINITKVDDEDSDVSDFSVENISGKEKRMKEEEVADTYSQKNTEEPVFVASQNKYDQYDSFENKTNINGHEPSPEYLENRNNITVEKSLHPNDKADNILVEPRSIESPMISAPKSRPEKDIDSEYAEMLTDRYIESNNVEENDIIPPLTVPLDSSVNQQQLSDQYQVAEEEEVTDVQYNHDDIVPTETITDEKTGDTYPNTETSNNKEGEILPSEEHPAEKMFLKEDVELSSNTECFSNDNVEETEAQIDVQLNSEDTLNIKIGLEDSQIHKEYYQEPSDKCQDVPSKTISSESQQNSQQNEVPEPQELEESVLEHEEVTMPKSKKQRDQPDQSNYNDQNAQHYSSDQYPQYDENGQPMNYDPNVQPVNYQYDEKGYPYMQQYDEKGQPYMHQQYYQNDPNYANYQQEGQQYDEQQPYEQYDQQGYQNTQQGNYDDNDQQYDPNAQYGAYYTEVQYNQNAFYQGDDTQELQQNPQHEENDEVDKKTKLMDMLETDTESNSKQENKVSNDSDFDFSNSQQ</sequence>
<evidence type="ECO:0000313" key="12">
    <source>
        <dbReference type="EMBL" id="KAL3287106.1"/>
    </source>
</evidence>
<evidence type="ECO:0000256" key="9">
    <source>
        <dbReference type="ARBA" id="ARBA00031153"/>
    </source>
</evidence>
<organism evidence="12 13">
    <name type="scientific">Cryptolaemus montrouzieri</name>
    <dbReference type="NCBI Taxonomy" id="559131"/>
    <lineage>
        <taxon>Eukaryota</taxon>
        <taxon>Metazoa</taxon>
        <taxon>Ecdysozoa</taxon>
        <taxon>Arthropoda</taxon>
        <taxon>Hexapoda</taxon>
        <taxon>Insecta</taxon>
        <taxon>Pterygota</taxon>
        <taxon>Neoptera</taxon>
        <taxon>Endopterygota</taxon>
        <taxon>Coleoptera</taxon>
        <taxon>Polyphaga</taxon>
        <taxon>Cucujiformia</taxon>
        <taxon>Coccinelloidea</taxon>
        <taxon>Coccinellidae</taxon>
        <taxon>Scymninae</taxon>
        <taxon>Scymnini</taxon>
        <taxon>Cryptolaemus</taxon>
    </lineage>
</organism>
<feature type="region of interest" description="Disordered" evidence="11">
    <location>
        <begin position="824"/>
        <end position="884"/>
    </location>
</feature>
<keyword evidence="7" id="KW-0966">Cell projection</keyword>
<name>A0ABD2P8V1_9CUCU</name>
<dbReference type="EMBL" id="JABFTP020000185">
    <property type="protein sequence ID" value="KAL3287106.1"/>
    <property type="molecule type" value="Genomic_DNA"/>
</dbReference>
<protein>
    <recommendedName>
        <fullName evidence="4">Centrosomal protein kizuna</fullName>
    </recommendedName>
    <alternativeName>
        <fullName evidence="9">Polo-like kinase 1 substrate 1</fullName>
    </alternativeName>
</protein>
<comment type="subcellular location">
    <subcellularLocation>
        <location evidence="1">Cytoplasm</location>
        <location evidence="1">Cytoskeleton</location>
        <location evidence="1">Cilium basal body</location>
    </subcellularLocation>
    <subcellularLocation>
        <location evidence="2">Cytoplasm</location>
        <location evidence="2">Cytoskeleton</location>
        <location evidence="2">Microtubule organizing center</location>
        <location evidence="2">Centrosome</location>
    </subcellularLocation>
</comment>
<evidence type="ECO:0000256" key="11">
    <source>
        <dbReference type="SAM" id="MobiDB-lite"/>
    </source>
</evidence>
<dbReference type="GO" id="GO:0005813">
    <property type="term" value="C:centrosome"/>
    <property type="evidence" value="ECO:0007669"/>
    <property type="project" value="UniProtKB-SubCell"/>
</dbReference>
<evidence type="ECO:0000256" key="7">
    <source>
        <dbReference type="ARBA" id="ARBA00023273"/>
    </source>
</evidence>
<proteinExistence type="inferred from homology"/>
<comment type="function">
    <text evidence="8">Centrosomal protein required for establishing a robust mitotic centrosome architecture that can endure the forces that converge on the centrosomes during spindle formation. Required for stabilizing the expanded pericentriolar material around the centriole.</text>
</comment>
<feature type="compositionally biased region" description="Low complexity" evidence="11">
    <location>
        <begin position="874"/>
        <end position="884"/>
    </location>
</feature>
<evidence type="ECO:0000256" key="8">
    <source>
        <dbReference type="ARBA" id="ARBA00024919"/>
    </source>
</evidence>